<evidence type="ECO:0000313" key="5">
    <source>
        <dbReference type="EMBL" id="BBO67211.1"/>
    </source>
</evidence>
<feature type="domain" description="Glycosyltransferase subfamily 4-like N-terminal" evidence="4">
    <location>
        <begin position="14"/>
        <end position="177"/>
    </location>
</feature>
<dbReference type="OrthoDB" id="9790710at2"/>
<dbReference type="EMBL" id="AP021874">
    <property type="protein sequence ID" value="BBO67211.1"/>
    <property type="molecule type" value="Genomic_DNA"/>
</dbReference>
<dbReference type="InterPro" id="IPR001296">
    <property type="entry name" value="Glyco_trans_1"/>
</dbReference>
<sequence length="396" mass="44522">MKVAMLGSYPPLRGISSYCFELATSIAGSDCEVEFLSFKQMYPAFLYPGRDLKDDDTFPSCHDPHLHVKRKMAWYNPLGWISEGLTTNASILHAQWWSLPLAPAYLCLCCLFKIRRKPIVFTVHNVMPHERSPWFYHLSRLLFSMGDHFIVHSSRNRKQLVDFYGISPDAISQIPHGPLDFQVNPDADREKIRTGLGFKPAHKVVLLFGAIRPYKGVDTAVKAFARLRTRIPSARLLIVGKLWQSWAPYEELIAHCGIPDRVKTRLGYIPSAEVHRYFCAADLVILPYHHFDSQSGVGGTAVSFRKPLIVSKVGGLPDLVLDTGAIIPPMDSEALSEAIARCLENSARLLKMANDADRVAQTLSWTTIAKRTIKVYEKQIAKSRHRSALIPTGNAR</sequence>
<dbReference type="GO" id="GO:0016757">
    <property type="term" value="F:glycosyltransferase activity"/>
    <property type="evidence" value="ECO:0007669"/>
    <property type="project" value="UniProtKB-KW"/>
</dbReference>
<evidence type="ECO:0000259" key="4">
    <source>
        <dbReference type="Pfam" id="PF13439"/>
    </source>
</evidence>
<name>A0A5K7YK98_9BACT</name>
<dbReference type="SUPFAM" id="SSF53756">
    <property type="entry name" value="UDP-Glycosyltransferase/glycogen phosphorylase"/>
    <property type="match status" value="1"/>
</dbReference>
<dbReference type="InterPro" id="IPR028098">
    <property type="entry name" value="Glyco_trans_4-like_N"/>
</dbReference>
<dbReference type="Gene3D" id="3.40.50.2000">
    <property type="entry name" value="Glycogen Phosphorylase B"/>
    <property type="match status" value="2"/>
</dbReference>
<keyword evidence="1" id="KW-0328">Glycosyltransferase</keyword>
<proteinExistence type="predicted"/>
<evidence type="ECO:0000256" key="2">
    <source>
        <dbReference type="ARBA" id="ARBA00022679"/>
    </source>
</evidence>
<reference evidence="5 6" key="1">
    <citation type="submission" date="2019-11" db="EMBL/GenBank/DDBJ databases">
        <title>Comparative genomics of hydrocarbon-degrading Desulfosarcina strains.</title>
        <authorList>
            <person name="Watanabe M."/>
            <person name="Kojima H."/>
            <person name="Fukui M."/>
        </authorList>
    </citation>
    <scope>NUCLEOTIDE SEQUENCE [LARGE SCALE GENOMIC DNA]</scope>
    <source>
        <strain evidence="5 6">PL12</strain>
    </source>
</reference>
<keyword evidence="6" id="KW-1185">Reference proteome</keyword>
<dbReference type="CDD" id="cd03801">
    <property type="entry name" value="GT4_PimA-like"/>
    <property type="match status" value="1"/>
</dbReference>
<evidence type="ECO:0000256" key="1">
    <source>
        <dbReference type="ARBA" id="ARBA00022676"/>
    </source>
</evidence>
<dbReference type="AlphaFoldDB" id="A0A5K7YK98"/>
<accession>A0A5K7YK98</accession>
<feature type="domain" description="Glycosyl transferase family 1" evidence="3">
    <location>
        <begin position="188"/>
        <end position="356"/>
    </location>
</feature>
<dbReference type="PANTHER" id="PTHR12526:SF510">
    <property type="entry name" value="D-INOSITOL 3-PHOSPHATE GLYCOSYLTRANSFERASE"/>
    <property type="match status" value="1"/>
</dbReference>
<dbReference type="KEGG" id="dalk:DSCA_11410"/>
<protein>
    <submittedName>
        <fullName evidence="5">Glycosyl transferase family 1</fullName>
    </submittedName>
</protein>
<dbReference type="Proteomes" id="UP000427906">
    <property type="component" value="Chromosome"/>
</dbReference>
<keyword evidence="2 5" id="KW-0808">Transferase</keyword>
<dbReference type="Pfam" id="PF00534">
    <property type="entry name" value="Glycos_transf_1"/>
    <property type="match status" value="1"/>
</dbReference>
<organism evidence="5 6">
    <name type="scientific">Desulfosarcina alkanivorans</name>
    <dbReference type="NCBI Taxonomy" id="571177"/>
    <lineage>
        <taxon>Bacteria</taxon>
        <taxon>Pseudomonadati</taxon>
        <taxon>Thermodesulfobacteriota</taxon>
        <taxon>Desulfobacteria</taxon>
        <taxon>Desulfobacterales</taxon>
        <taxon>Desulfosarcinaceae</taxon>
        <taxon>Desulfosarcina</taxon>
    </lineage>
</organism>
<evidence type="ECO:0000313" key="6">
    <source>
        <dbReference type="Proteomes" id="UP000427906"/>
    </source>
</evidence>
<dbReference type="Pfam" id="PF13439">
    <property type="entry name" value="Glyco_transf_4"/>
    <property type="match status" value="1"/>
</dbReference>
<dbReference type="PANTHER" id="PTHR12526">
    <property type="entry name" value="GLYCOSYLTRANSFERASE"/>
    <property type="match status" value="1"/>
</dbReference>
<gene>
    <name evidence="5" type="ORF">DSCA_11410</name>
</gene>
<evidence type="ECO:0000259" key="3">
    <source>
        <dbReference type="Pfam" id="PF00534"/>
    </source>
</evidence>